<name>A0A2Z4BVY8_CITFR</name>
<dbReference type="Pfam" id="PF14897">
    <property type="entry name" value="EpsG"/>
    <property type="match status" value="1"/>
</dbReference>
<gene>
    <name evidence="1" type="primary">wzy</name>
</gene>
<protein>
    <submittedName>
        <fullName evidence="1">CDP-abequose synthase</fullName>
    </submittedName>
</protein>
<dbReference type="InterPro" id="IPR049458">
    <property type="entry name" value="EpsG-like"/>
</dbReference>
<organism evidence="1">
    <name type="scientific">Citrobacter freundii</name>
    <dbReference type="NCBI Taxonomy" id="546"/>
    <lineage>
        <taxon>Bacteria</taxon>
        <taxon>Pseudomonadati</taxon>
        <taxon>Pseudomonadota</taxon>
        <taxon>Gammaproteobacteria</taxon>
        <taxon>Enterobacterales</taxon>
        <taxon>Enterobacteriaceae</taxon>
        <taxon>Citrobacter</taxon>
        <taxon>Citrobacter freundii complex</taxon>
    </lineage>
</organism>
<dbReference type="AlphaFoldDB" id="A0A2Z4BVY8"/>
<proteinExistence type="predicted"/>
<dbReference type="RefSeq" id="WP_032949587.1">
    <property type="nucleotide sequence ID" value="NZ_CAYANS010000002.1"/>
</dbReference>
<sequence>MFVIMQCLPLLFFSLLWFFFGRTVRNTILFLCILTLSIAYTSFYLNGEDWANYYVNFYTHNGSSWFEPGFWLFYSFLRLVAFGNFGIATLLFYIVTFSSLILVANKNKNCNVPAFLFFILLFFGNTLILEQLRQFIAVIIVFCALQSKMQGKSLKAYIYVAISIICHASAVIALLSFVLADVKSKKTFILSTLLLSIGLSFVFVNDTVISLGVQLIPAVFTKIQVYKEFAVMNFHVGPSIILAMTLLGYYLLSSYKLSYSYASEATFLQRQIFFGGAVFFIGAYIPFMSRLTSYYIVFLFYDVACNHAPRYFKLYKKDVALLTFLFLFISSNFASYYKNDIAPVKFSQLTLNFVPFVSGNIDYNKRIFDIYYKNAEILSGSGKGK</sequence>
<dbReference type="EMBL" id="MH325903">
    <property type="protein sequence ID" value="AWU66755.1"/>
    <property type="molecule type" value="Genomic_DNA"/>
</dbReference>
<evidence type="ECO:0000313" key="1">
    <source>
        <dbReference type="EMBL" id="AWU66755.1"/>
    </source>
</evidence>
<reference evidence="1" key="1">
    <citation type="submission" date="2018-05" db="EMBL/GenBank/DDBJ databases">
        <authorList>
            <person name="Lanie J.A."/>
            <person name="Ng W.-L."/>
            <person name="Kazmierczak K.M."/>
            <person name="Andrzejewski T.M."/>
            <person name="Davidsen T.M."/>
            <person name="Wayne K.J."/>
            <person name="Tettelin H."/>
            <person name="Glass J.I."/>
            <person name="Rusch D."/>
            <person name="Podicherti R."/>
            <person name="Tsui H.-C.T."/>
            <person name="Winkler M.E."/>
        </authorList>
    </citation>
    <scope>NUCLEOTIDE SEQUENCE</scope>
    <source>
        <strain evidence="1">O41_G3915</strain>
    </source>
</reference>
<accession>A0A2Z4BVY8</accession>